<proteinExistence type="predicted"/>
<feature type="compositionally biased region" description="Low complexity" evidence="1">
    <location>
        <begin position="265"/>
        <end position="280"/>
    </location>
</feature>
<feature type="region of interest" description="Disordered" evidence="1">
    <location>
        <begin position="686"/>
        <end position="729"/>
    </location>
</feature>
<evidence type="ECO:0000313" key="3">
    <source>
        <dbReference type="EMBL" id="SSD61731.1"/>
    </source>
</evidence>
<dbReference type="Pfam" id="PF00850">
    <property type="entry name" value="Hist_deacetyl"/>
    <property type="match status" value="1"/>
</dbReference>
<dbReference type="InterPro" id="IPR053244">
    <property type="entry name" value="HDAC_HD_type_1"/>
</dbReference>
<dbReference type="Proteomes" id="UP000262825">
    <property type="component" value="Unassembled WGS sequence"/>
</dbReference>
<dbReference type="InterPro" id="IPR023801">
    <property type="entry name" value="His_deacetylse_dom"/>
</dbReference>
<evidence type="ECO:0000256" key="1">
    <source>
        <dbReference type="SAM" id="MobiDB-lite"/>
    </source>
</evidence>
<gene>
    <name evidence="3" type="ORF">SCODWIG_03492</name>
</gene>
<dbReference type="EMBL" id="UFAJ01000861">
    <property type="protein sequence ID" value="SSD61731.1"/>
    <property type="molecule type" value="Genomic_DNA"/>
</dbReference>
<accession>A0A376BAV2</accession>
<dbReference type="PRINTS" id="PR01270">
    <property type="entry name" value="HDASUPER"/>
</dbReference>
<feature type="region of interest" description="Disordered" evidence="1">
    <location>
        <begin position="265"/>
        <end position="296"/>
    </location>
</feature>
<dbReference type="InterPro" id="IPR037138">
    <property type="entry name" value="His_deacetylse_dom_sf"/>
</dbReference>
<dbReference type="Gene3D" id="3.40.800.20">
    <property type="entry name" value="Histone deacetylase domain"/>
    <property type="match status" value="1"/>
</dbReference>
<dbReference type="GO" id="GO:0005634">
    <property type="term" value="C:nucleus"/>
    <property type="evidence" value="ECO:0007669"/>
    <property type="project" value="TreeGrafter"/>
</dbReference>
<name>A0A376BAV2_9ASCO</name>
<dbReference type="GO" id="GO:0004407">
    <property type="term" value="F:histone deacetylase activity"/>
    <property type="evidence" value="ECO:0007669"/>
    <property type="project" value="TreeGrafter"/>
</dbReference>
<dbReference type="GO" id="GO:0010468">
    <property type="term" value="P:regulation of gene expression"/>
    <property type="evidence" value="ECO:0007669"/>
    <property type="project" value="UniProtKB-ARBA"/>
</dbReference>
<evidence type="ECO:0000313" key="4">
    <source>
        <dbReference type="Proteomes" id="UP000262825"/>
    </source>
</evidence>
<dbReference type="VEuPathDB" id="FungiDB:SCODWIG_03492"/>
<organism evidence="3 4">
    <name type="scientific">Saccharomycodes ludwigii</name>
    <dbReference type="NCBI Taxonomy" id="36035"/>
    <lineage>
        <taxon>Eukaryota</taxon>
        <taxon>Fungi</taxon>
        <taxon>Dikarya</taxon>
        <taxon>Ascomycota</taxon>
        <taxon>Saccharomycotina</taxon>
        <taxon>Saccharomycetes</taxon>
        <taxon>Saccharomycodales</taxon>
        <taxon>Saccharomycodaceae</taxon>
        <taxon>Saccharomycodes</taxon>
    </lineage>
</organism>
<dbReference type="AlphaFoldDB" id="A0A376BAV2"/>
<protein>
    <submittedName>
        <fullName evidence="3">Related to Histone deacetylase HOS3</fullName>
    </submittedName>
</protein>
<evidence type="ECO:0000259" key="2">
    <source>
        <dbReference type="Pfam" id="PF00850"/>
    </source>
</evidence>
<dbReference type="GO" id="GO:0010557">
    <property type="term" value="P:positive regulation of macromolecule biosynthetic process"/>
    <property type="evidence" value="ECO:0007669"/>
    <property type="project" value="UniProtKB-ARBA"/>
</dbReference>
<dbReference type="InterPro" id="IPR023696">
    <property type="entry name" value="Ureohydrolase_dom_sf"/>
</dbReference>
<dbReference type="SUPFAM" id="SSF52768">
    <property type="entry name" value="Arginase/deacetylase"/>
    <property type="match status" value="1"/>
</dbReference>
<dbReference type="OrthoDB" id="5232919at2759"/>
<dbReference type="PANTHER" id="PTHR47558:SF1">
    <property type="entry name" value="HISTONE DEACETYLASE HOS3"/>
    <property type="match status" value="1"/>
</dbReference>
<feature type="domain" description="Histone deacetylase" evidence="2">
    <location>
        <begin position="112"/>
        <end position="255"/>
    </location>
</feature>
<keyword evidence="4" id="KW-1185">Reference proteome</keyword>
<reference evidence="4" key="1">
    <citation type="submission" date="2018-06" db="EMBL/GenBank/DDBJ databases">
        <authorList>
            <person name="Guldener U."/>
        </authorList>
    </citation>
    <scope>NUCLEOTIDE SEQUENCE [LARGE SCALE GENOMIC DNA]</scope>
    <source>
        <strain evidence="4">UTAD17</strain>
    </source>
</reference>
<dbReference type="PANTHER" id="PTHR47558">
    <property type="entry name" value="HISTONE DEACETYLASE HOS3"/>
    <property type="match status" value="1"/>
</dbReference>
<dbReference type="InterPro" id="IPR000286">
    <property type="entry name" value="HDACs"/>
</dbReference>
<sequence length="729" mass="82474">MSYVDPLYKFKKQFQEFVDNNPNVIASSSQIPDSAKAVIVLSPGSIYHQFKRDWVSKSYKKTIVERPERLLACCLGIGAAVTMYPALFTLKSVPSLYSSSNSGGINNIHRIEKKLNSSHVLKVHGNEWPNKLIKLCKESDKKLANGEVEVPDTWNSGDIYLSSSTLEAIYSSITALETGVDSILNSNNANECPNRCFVAVRPPGHHCHFEMPEGFCLLNNVQVAIQYASDKYGITHAVILDYDLHHGDGTQDICFKRALEKNNNNNKGRGKYTGNKGNQNNKKDDDAATAATDDGDDDSRDCNNYVLKKYGVKVGYFSMQDINSFPTEVGFSTAESIAKASTCIMDSQNLNIWNIHLDSWNNNEQEFDKLYNNKYRMLFAKADEFFTRAKFECGLNNGPAFKGLVIISSGFDASEYESPSMQRHQVNVPTKFYNMFMKDALKLAQIHTNGKLLSVLEGGYSDGAIISGTFSHLIGLQNQNWIMEWGSKQVIKEISRGCKLTWKPYKTRRNNDVIRVWAEEVIKLGRSMIPEFKPELFDKELEKKLGINKHNIILRSSKTRNSGVDINTNTNKINIVKSEKPTILNQYFPDDEQDYVDEEDKDYVYNEELNKTFNKTVEDITIDDISRHLETLDIIDTTFGTGNGSHKMRAKKTKNIPSSFLYGSGKVDNIKYGDEQQQDISMISQYNDPPSARTRNQLSQKKQQRGQNDSGTNTNCSRYHSTRSGRTQW</sequence>